<keyword evidence="3" id="KW-1185">Reference proteome</keyword>
<dbReference type="InterPro" id="IPR012938">
    <property type="entry name" value="Glc/Sorbosone_DH"/>
</dbReference>
<comment type="caution">
    <text evidence="2">The sequence shown here is derived from an EMBL/GenBank/DDBJ whole genome shotgun (WGS) entry which is preliminary data.</text>
</comment>
<organism evidence="2 3">
    <name type="scientific">Pinctada imbricata</name>
    <name type="common">Atlantic pearl-oyster</name>
    <name type="synonym">Pinctada martensii</name>
    <dbReference type="NCBI Taxonomy" id="66713"/>
    <lineage>
        <taxon>Eukaryota</taxon>
        <taxon>Metazoa</taxon>
        <taxon>Spiralia</taxon>
        <taxon>Lophotrochozoa</taxon>
        <taxon>Mollusca</taxon>
        <taxon>Bivalvia</taxon>
        <taxon>Autobranchia</taxon>
        <taxon>Pteriomorphia</taxon>
        <taxon>Pterioida</taxon>
        <taxon>Pterioidea</taxon>
        <taxon>Pteriidae</taxon>
        <taxon>Pinctada</taxon>
    </lineage>
</organism>
<proteinExistence type="predicted"/>
<gene>
    <name evidence="2" type="ORF">FSP39_017602</name>
</gene>
<dbReference type="SUPFAM" id="SSF50952">
    <property type="entry name" value="Soluble quinoprotein glucose dehydrogenase"/>
    <property type="match status" value="1"/>
</dbReference>
<accession>A0AA88XJH8</accession>
<dbReference type="Proteomes" id="UP001186944">
    <property type="component" value="Unassembled WGS sequence"/>
</dbReference>
<evidence type="ECO:0000259" key="1">
    <source>
        <dbReference type="Pfam" id="PF07995"/>
    </source>
</evidence>
<dbReference type="PANTHER" id="PTHR19328:SF75">
    <property type="entry name" value="ALDOSE SUGAR DEHYDROGENASE YLII"/>
    <property type="match status" value="1"/>
</dbReference>
<dbReference type="EMBL" id="VSWD01000012">
    <property type="protein sequence ID" value="KAK3086378.1"/>
    <property type="molecule type" value="Genomic_DNA"/>
</dbReference>
<dbReference type="InterPro" id="IPR011041">
    <property type="entry name" value="Quinoprot_gluc/sorb_DH_b-prop"/>
</dbReference>
<sequence length="180" mass="19796">MGDAGKPYDPANNAQNKSSLLGKVLRIDVDNPEDGKPYSIPLDNPFVNDPSFRPEIYAYGLRNPWRCGKDLGDYVTGKGKGRMACGDVGEHTKEEVDLIKKGANYGWNIMEGDFCVPKKKCSKAAVTENFEEPIWNYGHDLGFSVIGGAFYRGCSIQHLYGAVIVGEWGSGLVDIEIIMQ</sequence>
<dbReference type="PANTHER" id="PTHR19328">
    <property type="entry name" value="HEDGEHOG-INTERACTING PROTEIN"/>
    <property type="match status" value="1"/>
</dbReference>
<protein>
    <recommendedName>
        <fullName evidence="1">Glucose/Sorbosone dehydrogenase domain-containing protein</fullName>
    </recommendedName>
</protein>
<dbReference type="AlphaFoldDB" id="A0AA88XJH8"/>
<dbReference type="InterPro" id="IPR011042">
    <property type="entry name" value="6-blade_b-propeller_TolB-like"/>
</dbReference>
<reference evidence="2" key="1">
    <citation type="submission" date="2019-08" db="EMBL/GenBank/DDBJ databases">
        <title>The improved chromosome-level genome for the pearl oyster Pinctada fucata martensii using PacBio sequencing and Hi-C.</title>
        <authorList>
            <person name="Zheng Z."/>
        </authorList>
    </citation>
    <scope>NUCLEOTIDE SEQUENCE</scope>
    <source>
        <strain evidence="2">ZZ-2019</strain>
        <tissue evidence="2">Adductor muscle</tissue>
    </source>
</reference>
<dbReference type="Gene3D" id="2.120.10.30">
    <property type="entry name" value="TolB, C-terminal domain"/>
    <property type="match status" value="1"/>
</dbReference>
<evidence type="ECO:0000313" key="2">
    <source>
        <dbReference type="EMBL" id="KAK3086378.1"/>
    </source>
</evidence>
<feature type="domain" description="Glucose/Sorbosone dehydrogenase" evidence="1">
    <location>
        <begin position="2"/>
        <end position="167"/>
    </location>
</feature>
<dbReference type="Pfam" id="PF07995">
    <property type="entry name" value="GSDH"/>
    <property type="match status" value="1"/>
</dbReference>
<name>A0AA88XJH8_PINIB</name>
<evidence type="ECO:0000313" key="3">
    <source>
        <dbReference type="Proteomes" id="UP001186944"/>
    </source>
</evidence>